<accession>A0AAD6V545</accession>
<feature type="region of interest" description="Disordered" evidence="1">
    <location>
        <begin position="379"/>
        <end position="449"/>
    </location>
</feature>
<dbReference type="Proteomes" id="UP001219525">
    <property type="component" value="Unassembled WGS sequence"/>
</dbReference>
<dbReference type="AlphaFoldDB" id="A0AAD6V545"/>
<evidence type="ECO:0000313" key="2">
    <source>
        <dbReference type="EMBL" id="KAJ7199814.1"/>
    </source>
</evidence>
<feature type="compositionally biased region" description="Pro residues" evidence="1">
    <location>
        <begin position="146"/>
        <end position="156"/>
    </location>
</feature>
<evidence type="ECO:0000256" key="1">
    <source>
        <dbReference type="SAM" id="MobiDB-lite"/>
    </source>
</evidence>
<organism evidence="2 3">
    <name type="scientific">Mycena pura</name>
    <dbReference type="NCBI Taxonomy" id="153505"/>
    <lineage>
        <taxon>Eukaryota</taxon>
        <taxon>Fungi</taxon>
        <taxon>Dikarya</taxon>
        <taxon>Basidiomycota</taxon>
        <taxon>Agaricomycotina</taxon>
        <taxon>Agaricomycetes</taxon>
        <taxon>Agaricomycetidae</taxon>
        <taxon>Agaricales</taxon>
        <taxon>Marasmiineae</taxon>
        <taxon>Mycenaceae</taxon>
        <taxon>Mycena</taxon>
    </lineage>
</organism>
<feature type="region of interest" description="Disordered" evidence="1">
    <location>
        <begin position="143"/>
        <end position="257"/>
    </location>
</feature>
<evidence type="ECO:0000313" key="3">
    <source>
        <dbReference type="Proteomes" id="UP001219525"/>
    </source>
</evidence>
<keyword evidence="3" id="KW-1185">Reference proteome</keyword>
<name>A0AAD6V545_9AGAR</name>
<proteinExistence type="predicted"/>
<feature type="compositionally biased region" description="Low complexity" evidence="1">
    <location>
        <begin position="379"/>
        <end position="388"/>
    </location>
</feature>
<feature type="region of interest" description="Disordered" evidence="1">
    <location>
        <begin position="311"/>
        <end position="334"/>
    </location>
</feature>
<reference evidence="2" key="1">
    <citation type="submission" date="2023-03" db="EMBL/GenBank/DDBJ databases">
        <title>Massive genome expansion in bonnet fungi (Mycena s.s.) driven by repeated elements and novel gene families across ecological guilds.</title>
        <authorList>
            <consortium name="Lawrence Berkeley National Laboratory"/>
            <person name="Harder C.B."/>
            <person name="Miyauchi S."/>
            <person name="Viragh M."/>
            <person name="Kuo A."/>
            <person name="Thoen E."/>
            <person name="Andreopoulos B."/>
            <person name="Lu D."/>
            <person name="Skrede I."/>
            <person name="Drula E."/>
            <person name="Henrissat B."/>
            <person name="Morin E."/>
            <person name="Kohler A."/>
            <person name="Barry K."/>
            <person name="LaButti K."/>
            <person name="Morin E."/>
            <person name="Salamov A."/>
            <person name="Lipzen A."/>
            <person name="Mereny Z."/>
            <person name="Hegedus B."/>
            <person name="Baldrian P."/>
            <person name="Stursova M."/>
            <person name="Weitz H."/>
            <person name="Taylor A."/>
            <person name="Grigoriev I.V."/>
            <person name="Nagy L.G."/>
            <person name="Martin F."/>
            <person name="Kauserud H."/>
        </authorList>
    </citation>
    <scope>NUCLEOTIDE SEQUENCE</scope>
    <source>
        <strain evidence="2">9144</strain>
    </source>
</reference>
<sequence length="549" mass="57414">MHPACCTNTSWGLSTPRRTPEGQVFNAPATSSHLLRVSSMTKAKLRGRVWRTPLLVFLLLCDTTIQSTCSLEVCILFWIMAMPETFPTLLESHSPSNSDSRSLSKFTSYSYANDGADAVLDVTAFSVDGFSDFQLDLSLLSATAAPSPPPSPPPLTDSPFSSYLPSSPPSSSRRSVSFSTNPPASIARSASAPRLSTSPRVSLTSAAAPSTNAATGSGSGAWTLSKYVPKGTPIDRGRRSQWSKVAGSASGSDDASDVAEDGVLFSTVRSTSVDSERERRAGAGPRWHATSTGASQRSISPLAEWNYVSPPPPRAHTFAGRGSGSGGGRPRSAGSISAGVPLALAPLPESVAIHLDGLHPEASADWASSMRAALGDPVAASTPALSPSPSTPTPPSAAQSTDELLRTPSDGARGGPPDDGGCGVAHRSPSAEAHSDLDAGPGTGLDSSLHTAAEQGLGGMTWFDAGILPGRSPGPGSTCASTVPSVYSCDQLEPEPVPLSDTRTPLRMRARGSEPRRRSSASRREWEWWRRLLRRLRRLQAIVLRGNAV</sequence>
<feature type="compositionally biased region" description="Gly residues" evidence="1">
    <location>
        <begin position="412"/>
        <end position="423"/>
    </location>
</feature>
<protein>
    <submittedName>
        <fullName evidence="2">Uncharacterized protein</fullName>
    </submittedName>
</protein>
<feature type="compositionally biased region" description="Polar residues" evidence="1">
    <location>
        <begin position="289"/>
        <end position="298"/>
    </location>
</feature>
<feature type="compositionally biased region" description="Low complexity" evidence="1">
    <location>
        <begin position="157"/>
        <end position="225"/>
    </location>
</feature>
<gene>
    <name evidence="2" type="ORF">GGX14DRAFT_661206</name>
</gene>
<comment type="caution">
    <text evidence="2">The sequence shown here is derived from an EMBL/GenBank/DDBJ whole genome shotgun (WGS) entry which is preliminary data.</text>
</comment>
<feature type="region of interest" description="Disordered" evidence="1">
    <location>
        <begin position="269"/>
        <end position="298"/>
    </location>
</feature>
<dbReference type="EMBL" id="JARJCW010000066">
    <property type="protein sequence ID" value="KAJ7199814.1"/>
    <property type="molecule type" value="Genomic_DNA"/>
</dbReference>